<name>A0A544Z1Y2_9ACTN</name>
<evidence type="ECO:0000259" key="1">
    <source>
        <dbReference type="PROSITE" id="PS50943"/>
    </source>
</evidence>
<dbReference type="Gene3D" id="1.10.260.40">
    <property type="entry name" value="lambda repressor-like DNA-binding domains"/>
    <property type="match status" value="1"/>
</dbReference>
<proteinExistence type="predicted"/>
<dbReference type="EMBL" id="VIRM01000005">
    <property type="protein sequence ID" value="TQS23028.1"/>
    <property type="molecule type" value="Genomic_DNA"/>
</dbReference>
<evidence type="ECO:0000313" key="3">
    <source>
        <dbReference type="Proteomes" id="UP000316541"/>
    </source>
</evidence>
<dbReference type="AlphaFoldDB" id="A0A544Z1Y2"/>
<evidence type="ECO:0000313" key="2">
    <source>
        <dbReference type="EMBL" id="TQS23028.1"/>
    </source>
</evidence>
<dbReference type="InterPro" id="IPR001387">
    <property type="entry name" value="Cro/C1-type_HTH"/>
</dbReference>
<comment type="caution">
    <text evidence="2">The sequence shown here is derived from an EMBL/GenBank/DDBJ whole genome shotgun (WGS) entry which is preliminary data.</text>
</comment>
<dbReference type="PROSITE" id="PS50943">
    <property type="entry name" value="HTH_CROC1"/>
    <property type="match status" value="1"/>
</dbReference>
<sequence length="150" mass="16102">MADDRSAANTTRSLADKIEWLIQNRWPAGSRPPKNNLEAAAAISEATGEDLSSTTIWKLRTGRSDNPQLKTLKALAKFFGVPIGYFGDEEDAEATADQVVASSLIGESGLNREALRALVEMSDGGRQLVADFIISAARLERGQGRGGRQA</sequence>
<accession>A0A544Z1Y2</accession>
<dbReference type="RefSeq" id="WP_142617323.1">
    <property type="nucleotide sequence ID" value="NZ_VIRM01000005.1"/>
</dbReference>
<dbReference type="Proteomes" id="UP000316541">
    <property type="component" value="Unassembled WGS sequence"/>
</dbReference>
<organism evidence="2 3">
    <name type="scientific">Microbispora hainanensis</name>
    <dbReference type="NCBI Taxonomy" id="568844"/>
    <lineage>
        <taxon>Bacteria</taxon>
        <taxon>Bacillati</taxon>
        <taxon>Actinomycetota</taxon>
        <taxon>Actinomycetes</taxon>
        <taxon>Streptosporangiales</taxon>
        <taxon>Streptosporangiaceae</taxon>
        <taxon>Microbispora</taxon>
    </lineage>
</organism>
<protein>
    <submittedName>
        <fullName evidence="2">Helix-turn-helix transcriptional regulator</fullName>
    </submittedName>
</protein>
<dbReference type="GO" id="GO:0003677">
    <property type="term" value="F:DNA binding"/>
    <property type="evidence" value="ECO:0007669"/>
    <property type="project" value="InterPro"/>
</dbReference>
<dbReference type="SUPFAM" id="SSF47413">
    <property type="entry name" value="lambda repressor-like DNA-binding domains"/>
    <property type="match status" value="1"/>
</dbReference>
<feature type="domain" description="HTH cro/C1-type" evidence="1">
    <location>
        <begin position="50"/>
        <end position="86"/>
    </location>
</feature>
<dbReference type="InterPro" id="IPR010982">
    <property type="entry name" value="Lambda_DNA-bd_dom_sf"/>
</dbReference>
<dbReference type="CDD" id="cd00093">
    <property type="entry name" value="HTH_XRE"/>
    <property type="match status" value="1"/>
</dbReference>
<reference evidence="2 3" key="1">
    <citation type="submission" date="2019-07" db="EMBL/GenBank/DDBJ databases">
        <title>Microbispora hainanensis DSM 45428.</title>
        <authorList>
            <person name="Thawai C."/>
        </authorList>
    </citation>
    <scope>NUCLEOTIDE SEQUENCE [LARGE SCALE GENOMIC DNA]</scope>
    <source>
        <strain evidence="2 3">DSM 45428</strain>
    </source>
</reference>
<gene>
    <name evidence="2" type="ORF">FLX08_06760</name>
</gene>